<dbReference type="Proteomes" id="UP000433532">
    <property type="component" value="Unassembled WGS sequence"/>
</dbReference>
<evidence type="ECO:0000256" key="3">
    <source>
        <dbReference type="ARBA" id="ARBA00023125"/>
    </source>
</evidence>
<proteinExistence type="inferred from homology"/>
<dbReference type="Gene3D" id="1.10.10.10">
    <property type="entry name" value="Winged helix-like DNA-binding domain superfamily/Winged helix DNA-binding domain"/>
    <property type="match status" value="1"/>
</dbReference>
<dbReference type="Pfam" id="PF00126">
    <property type="entry name" value="HTH_1"/>
    <property type="match status" value="1"/>
</dbReference>
<dbReference type="GO" id="GO:0003700">
    <property type="term" value="F:DNA-binding transcription factor activity"/>
    <property type="evidence" value="ECO:0007669"/>
    <property type="project" value="InterPro"/>
</dbReference>
<dbReference type="KEGG" id="paeb:NCGM1900_2717"/>
<dbReference type="SUPFAM" id="SSF46785">
    <property type="entry name" value="Winged helix' DNA-binding domain"/>
    <property type="match status" value="1"/>
</dbReference>
<dbReference type="PANTHER" id="PTHR30537:SF21">
    <property type="entry name" value="HTH-TYPE TRANSCRIPTIONAL REGULATOR SINR-RELATED"/>
    <property type="match status" value="1"/>
</dbReference>
<reference evidence="7" key="6">
    <citation type="submission" date="2020-01" db="EMBL/GenBank/DDBJ databases">
        <title>Bacteria Cultured from War Wounds Associated with the Conflict in Eastern Ukraine.</title>
        <authorList>
            <person name="Snesrud E."/>
            <person name="Galac M.R."/>
            <person name="Mc Gann P."/>
            <person name="Valentine K."/>
            <person name="Viacheslav K."/>
        </authorList>
    </citation>
    <scope>NUCLEOTIDE SEQUENCE</scope>
    <source>
        <strain evidence="7">VNMU148</strain>
    </source>
</reference>
<dbReference type="SMR" id="A0A072ZQ12"/>
<dbReference type="InterPro" id="IPR000847">
    <property type="entry name" value="LysR_HTH_N"/>
</dbReference>
<evidence type="ECO:0000313" key="7">
    <source>
        <dbReference type="EMBL" id="MZZ11078.1"/>
    </source>
</evidence>
<accession>A0A072ZQ12</accession>
<gene>
    <name evidence="8" type="ORF">CAZ10_19730</name>
    <name evidence="6" type="ORF">GNQ48_06605</name>
    <name evidence="7" type="ORF">GUL26_02340</name>
    <name evidence="9" type="ORF">IPC1295_22665</name>
    <name evidence="10" type="ORF">L4V69_10555</name>
</gene>
<dbReference type="GO" id="GO:0043565">
    <property type="term" value="F:sequence-specific DNA binding"/>
    <property type="evidence" value="ECO:0007669"/>
    <property type="project" value="TreeGrafter"/>
</dbReference>
<evidence type="ECO:0000313" key="11">
    <source>
        <dbReference type="Proteomes" id="UP000194857"/>
    </source>
</evidence>
<keyword evidence="4" id="KW-0804">Transcription</keyword>
<reference evidence="6 13" key="5">
    <citation type="submission" date="2019-11" db="EMBL/GenBank/DDBJ databases">
        <title>Genomes of ocular Pseudomonas aeruginosa isolates.</title>
        <authorList>
            <person name="Khan M."/>
            <person name="Rice S.A."/>
            <person name="Willcox M.D.P."/>
            <person name="Stapleton F."/>
        </authorList>
    </citation>
    <scope>NUCLEOTIDE SEQUENCE [LARGE SCALE GENOMIC DNA]</scope>
    <source>
        <strain evidence="6 13">PA221</strain>
    </source>
</reference>
<dbReference type="Proteomes" id="UP000644192">
    <property type="component" value="Unassembled WGS sequence"/>
</dbReference>
<dbReference type="Pfam" id="PF03466">
    <property type="entry name" value="LysR_substrate"/>
    <property type="match status" value="1"/>
</dbReference>
<evidence type="ECO:0000256" key="2">
    <source>
        <dbReference type="ARBA" id="ARBA00023015"/>
    </source>
</evidence>
<dbReference type="FunFam" id="1.10.10.10:FF:000001">
    <property type="entry name" value="LysR family transcriptional regulator"/>
    <property type="match status" value="1"/>
</dbReference>
<reference evidence="11" key="2">
    <citation type="submission" date="2017-05" db="EMBL/GenBank/DDBJ databases">
        <authorList>
            <person name="Giani T."/>
            <person name="Arena F."/>
            <person name="Pollini S."/>
            <person name="Di Pilato V."/>
            <person name="D'Andrea M.M."/>
            <person name="Henrici De Angelis L."/>
            <person name="Bassetti M."/>
            <person name="Rossolini G.M."/>
        </authorList>
    </citation>
    <scope>NUCLEOTIDE SEQUENCE [LARGE SCALE GENOMIC DNA]</scope>
    <source>
        <strain evidence="11">S567_C10_BS</strain>
    </source>
</reference>
<dbReference type="EMBL" id="WOAD01000003">
    <property type="protein sequence ID" value="MUI34673.1"/>
    <property type="molecule type" value="Genomic_DNA"/>
</dbReference>
<dbReference type="PANTHER" id="PTHR30537">
    <property type="entry name" value="HTH-TYPE TRANSCRIPTIONAL REGULATOR"/>
    <property type="match status" value="1"/>
</dbReference>
<protein>
    <submittedName>
        <fullName evidence="6 8">Transcriptional regulator</fullName>
    </submittedName>
</protein>
<evidence type="ECO:0000313" key="6">
    <source>
        <dbReference type="EMBL" id="MUI34673.1"/>
    </source>
</evidence>
<dbReference type="EMBL" id="NSNE01000014">
    <property type="protein sequence ID" value="RPM11112.1"/>
    <property type="molecule type" value="Genomic_DNA"/>
</dbReference>
<dbReference type="InterPro" id="IPR036388">
    <property type="entry name" value="WH-like_DNA-bd_sf"/>
</dbReference>
<dbReference type="InterPro" id="IPR036390">
    <property type="entry name" value="WH_DNA-bd_sf"/>
</dbReference>
<dbReference type="EMBL" id="CP136986">
    <property type="protein sequence ID" value="WOS79568.1"/>
    <property type="molecule type" value="Genomic_DNA"/>
</dbReference>
<keyword evidence="3" id="KW-0238">DNA-binding</keyword>
<dbReference type="GO" id="GO:0006351">
    <property type="term" value="P:DNA-templated transcription"/>
    <property type="evidence" value="ECO:0007669"/>
    <property type="project" value="TreeGrafter"/>
</dbReference>
<dbReference type="Proteomes" id="UP000194857">
    <property type="component" value="Unassembled WGS sequence"/>
</dbReference>
<dbReference type="Proteomes" id="UP000284767">
    <property type="component" value="Unassembled WGS sequence"/>
</dbReference>
<dbReference type="OMA" id="ERTHDQW"/>
<dbReference type="InterPro" id="IPR058163">
    <property type="entry name" value="LysR-type_TF_proteobact-type"/>
</dbReference>
<comment type="similarity">
    <text evidence="1">Belongs to the LysR transcriptional regulatory family.</text>
</comment>
<sequence>MLRYDDLQVFVHTSDSGSLSAAARQLEISPAVASAALKRLESELEVRLFARSTRSLRLTPEGDAFLLHARASLRSLEEGRRLLQGGKDQIAGVLQLSAPSDFGRNLLLPWLDEFQARYPQLSLRLLLGDRVTDLYRQPVDVAIRYGAPADSSLVALPLAPDNRRVLCAAPGYLAERGEPRQPDDLREHNCLLYQLGGRVHDRWAFQRGRRSLTLTVAGDRVCDDADVVRRWALAGKGLVYKSWLDVAEDVRAGRLRLLLPEWQGEATPMNLLCTHRAQLTRPVTLLRAFVRERCDALLAEAPWTRN</sequence>
<organism evidence="8 11">
    <name type="scientific">Pseudomonas aeruginosa</name>
    <dbReference type="NCBI Taxonomy" id="287"/>
    <lineage>
        <taxon>Bacteria</taxon>
        <taxon>Pseudomonadati</taxon>
        <taxon>Pseudomonadota</taxon>
        <taxon>Gammaproteobacteria</taxon>
        <taxon>Pseudomonadales</taxon>
        <taxon>Pseudomonadaceae</taxon>
        <taxon>Pseudomonas</taxon>
    </lineage>
</organism>
<evidence type="ECO:0000256" key="4">
    <source>
        <dbReference type="ARBA" id="ARBA00023163"/>
    </source>
</evidence>
<reference evidence="10" key="7">
    <citation type="submission" date="2023-06" db="EMBL/GenBank/DDBJ databases">
        <authorList>
            <consortium name="Clinical and Environmental Microbiology Branch: Whole genome sequencing antimicrobial resistance pathogens in the healthcare setting"/>
        </authorList>
    </citation>
    <scope>NUCLEOTIDE SEQUENCE</scope>
    <source>
        <strain evidence="10">2021CK-01020</strain>
    </source>
</reference>
<dbReference type="InterPro" id="IPR005119">
    <property type="entry name" value="LysR_subst-bd"/>
</dbReference>
<keyword evidence="2" id="KW-0805">Transcription regulation</keyword>
<evidence type="ECO:0000313" key="9">
    <source>
        <dbReference type="EMBL" id="RPM11112.1"/>
    </source>
</evidence>
<dbReference type="RefSeq" id="WP_003092132.1">
    <property type="nucleotide sequence ID" value="NZ_AP014622.1"/>
</dbReference>
<feature type="domain" description="HTH lysR-type" evidence="5">
    <location>
        <begin position="2"/>
        <end position="59"/>
    </location>
</feature>
<dbReference type="CDD" id="cd08422">
    <property type="entry name" value="PBP2_CrgA_like"/>
    <property type="match status" value="1"/>
</dbReference>
<reference evidence="9 12" key="4">
    <citation type="submission" date="2019-01" db="EMBL/GenBank/DDBJ databases">
        <title>The Pseudomonas aeruginosa pan-genome provides new insights on its population structure, horizontal gene transfer and pathogenicity.</title>
        <authorList>
            <person name="Freschi L."/>
            <person name="Vincent A.T."/>
            <person name="Jeukens J."/>
            <person name="Emond-Rheault J.-G."/>
            <person name="Kukavica-Ibrulj I."/>
            <person name="Dupont M.-J."/>
            <person name="Charette S.J."/>
            <person name="Boyle B."/>
            <person name="Levesque R.C."/>
        </authorList>
    </citation>
    <scope>NUCLEOTIDE SEQUENCE [LARGE SCALE GENOMIC DNA]</scope>
    <source>
        <strain evidence="9 12">PA-W36</strain>
    </source>
</reference>
<dbReference type="Proteomes" id="UP001297540">
    <property type="component" value="Chromosome"/>
</dbReference>
<evidence type="ECO:0000313" key="12">
    <source>
        <dbReference type="Proteomes" id="UP000284767"/>
    </source>
</evidence>
<reference evidence="10" key="8">
    <citation type="submission" date="2023-10" db="EMBL/GenBank/DDBJ databases">
        <title>Pathogen: clinical or host-associated sample.</title>
        <authorList>
            <person name="Hergert J."/>
            <person name="Casey R."/>
            <person name="Wagner J."/>
            <person name="Young E.L."/>
            <person name="Oakeson K.F."/>
        </authorList>
    </citation>
    <scope>NUCLEOTIDE SEQUENCE</scope>
    <source>
        <strain evidence="10">2021CK-01020</strain>
    </source>
</reference>
<evidence type="ECO:0000313" key="13">
    <source>
        <dbReference type="Proteomes" id="UP000433532"/>
    </source>
</evidence>
<dbReference type="EMBL" id="WXZT01000001">
    <property type="protein sequence ID" value="MZZ11078.1"/>
    <property type="molecule type" value="Genomic_DNA"/>
</dbReference>
<name>A0A072ZQ12_PSEAI</name>
<evidence type="ECO:0000256" key="1">
    <source>
        <dbReference type="ARBA" id="ARBA00009437"/>
    </source>
</evidence>
<dbReference type="Gene3D" id="3.40.190.290">
    <property type="match status" value="1"/>
</dbReference>
<dbReference type="SUPFAM" id="SSF53850">
    <property type="entry name" value="Periplasmic binding protein-like II"/>
    <property type="match status" value="1"/>
</dbReference>
<reference evidence="8" key="1">
    <citation type="submission" date="2017-05" db="EMBL/GenBank/DDBJ databases">
        <authorList>
            <person name="Song R."/>
            <person name="Chenine A.L."/>
            <person name="Ruprecht R.M."/>
        </authorList>
    </citation>
    <scope>NUCLEOTIDE SEQUENCE [LARGE SCALE GENOMIC DNA]</scope>
    <source>
        <strain evidence="8">S567_C10_BS</strain>
    </source>
</reference>
<dbReference type="AlphaFoldDB" id="A0A072ZQ12"/>
<dbReference type="FunFam" id="3.40.190.290:FF:000001">
    <property type="entry name" value="Transcriptional regulator, LysR family"/>
    <property type="match status" value="1"/>
</dbReference>
<evidence type="ECO:0000313" key="10">
    <source>
        <dbReference type="EMBL" id="WOS79568.1"/>
    </source>
</evidence>
<reference evidence="9 12" key="3">
    <citation type="submission" date="2017-08" db="EMBL/GenBank/DDBJ databases">
        <authorList>
            <person name="Feschi L."/>
            <person name="Jeukens J."/>
            <person name="Emond-Rheault J.-G."/>
            <person name="Kukavica-Ibrulj I."/>
            <person name="Boyle B."/>
            <person name="Levesque R.C."/>
        </authorList>
    </citation>
    <scope>NUCLEOTIDE SEQUENCE [LARGE SCALE GENOMIC DNA]</scope>
    <source>
        <strain evidence="9 12">PA-W36</strain>
    </source>
</reference>
<evidence type="ECO:0000313" key="8">
    <source>
        <dbReference type="EMBL" id="OTI59737.1"/>
    </source>
</evidence>
<evidence type="ECO:0000259" key="5">
    <source>
        <dbReference type="PROSITE" id="PS50931"/>
    </source>
</evidence>
<dbReference type="EMBL" id="NFFZ01000010">
    <property type="protein sequence ID" value="OTI59737.1"/>
    <property type="molecule type" value="Genomic_DNA"/>
</dbReference>
<dbReference type="PROSITE" id="PS50931">
    <property type="entry name" value="HTH_LYSR"/>
    <property type="match status" value="1"/>
</dbReference>